<feature type="transmembrane region" description="Helical" evidence="1">
    <location>
        <begin position="140"/>
        <end position="157"/>
    </location>
</feature>
<feature type="transmembrane region" description="Helical" evidence="1">
    <location>
        <begin position="7"/>
        <end position="25"/>
    </location>
</feature>
<feature type="transmembrane region" description="Helical" evidence="1">
    <location>
        <begin position="334"/>
        <end position="352"/>
    </location>
</feature>
<feature type="transmembrane region" description="Helical" evidence="1">
    <location>
        <begin position="373"/>
        <end position="391"/>
    </location>
</feature>
<name>A0A2H0BH12_UNCKA</name>
<evidence type="ECO:0000256" key="1">
    <source>
        <dbReference type="SAM" id="Phobius"/>
    </source>
</evidence>
<evidence type="ECO:0000313" key="2">
    <source>
        <dbReference type="EMBL" id="PIP56972.1"/>
    </source>
</evidence>
<feature type="transmembrane region" description="Helical" evidence="1">
    <location>
        <begin position="92"/>
        <end position="109"/>
    </location>
</feature>
<dbReference type="AlphaFoldDB" id="A0A2H0BH12"/>
<feature type="transmembrane region" description="Helical" evidence="1">
    <location>
        <begin position="300"/>
        <end position="322"/>
    </location>
</feature>
<comment type="caution">
    <text evidence="2">The sequence shown here is derived from an EMBL/GenBank/DDBJ whole genome shotgun (WGS) entry which is preliminary data.</text>
</comment>
<keyword evidence="1" id="KW-1133">Transmembrane helix</keyword>
<sequence>MENKSVHARIVIIIGLIIFISWGFSKGEHLDMDSWQILGDRFYTNLQNQDYGGTHVASRYGVTILWMYVIAAGLSKVFILDHILTFRTMVDVSLIVFLLSYVTIVVRGFRVKHSWQILYYVLLSPYVVAGLQLSTPADKFLTWFVALSVVTWVYVLVKNDYRYIVITGVCIACTLLTKPAGLLLVPMLAVITLYYSMVKKTKKFIIPLTKALVIGGLIFYISYPAMWVKPMEVLTSRVSSSAQIAVILPTATDTLSVTGQDWLEYILVFLRVDVIVVCGVCFFAYYFYKKIRRKMILDGIDLIGMAGFVYAMLILMVAFVLYDKEYGYIISERYVVPAVPLLTVFVIEKMVFVKKYLPVMFFINFYRLPAIQWLLRIGIVLLSGSVVGLPIW</sequence>
<keyword evidence="1" id="KW-0812">Transmembrane</keyword>
<feature type="transmembrane region" description="Helical" evidence="1">
    <location>
        <begin position="115"/>
        <end position="133"/>
    </location>
</feature>
<reference evidence="2 3" key="1">
    <citation type="submission" date="2017-09" db="EMBL/GenBank/DDBJ databases">
        <title>Depth-based differentiation of microbial function through sediment-hosted aquifers and enrichment of novel symbionts in the deep terrestrial subsurface.</title>
        <authorList>
            <person name="Probst A.J."/>
            <person name="Ladd B."/>
            <person name="Jarett J.K."/>
            <person name="Geller-Mcgrath D.E."/>
            <person name="Sieber C.M."/>
            <person name="Emerson J.B."/>
            <person name="Anantharaman K."/>
            <person name="Thomas B.C."/>
            <person name="Malmstrom R."/>
            <person name="Stieglmeier M."/>
            <person name="Klingl A."/>
            <person name="Woyke T."/>
            <person name="Ryan C.M."/>
            <person name="Banfield J.F."/>
        </authorList>
    </citation>
    <scope>NUCLEOTIDE SEQUENCE [LARGE SCALE GENOMIC DNA]</scope>
    <source>
        <strain evidence="2">CG22_combo_CG10-13_8_21_14_all_39_12</strain>
    </source>
</reference>
<accession>A0A2H0BH12</accession>
<feature type="transmembrane region" description="Helical" evidence="1">
    <location>
        <begin position="163"/>
        <end position="195"/>
    </location>
</feature>
<dbReference type="EMBL" id="PCSU01000003">
    <property type="protein sequence ID" value="PIP56972.1"/>
    <property type="molecule type" value="Genomic_DNA"/>
</dbReference>
<feature type="transmembrane region" description="Helical" evidence="1">
    <location>
        <begin position="60"/>
        <end position="80"/>
    </location>
</feature>
<feature type="transmembrane region" description="Helical" evidence="1">
    <location>
        <begin position="265"/>
        <end position="288"/>
    </location>
</feature>
<dbReference type="Proteomes" id="UP000228495">
    <property type="component" value="Unassembled WGS sequence"/>
</dbReference>
<feature type="transmembrane region" description="Helical" evidence="1">
    <location>
        <begin position="204"/>
        <end position="223"/>
    </location>
</feature>
<evidence type="ECO:0000313" key="3">
    <source>
        <dbReference type="Proteomes" id="UP000228495"/>
    </source>
</evidence>
<proteinExistence type="predicted"/>
<organism evidence="2 3">
    <name type="scientific">candidate division WWE3 bacterium CG22_combo_CG10-13_8_21_14_all_39_12</name>
    <dbReference type="NCBI Taxonomy" id="1975094"/>
    <lineage>
        <taxon>Bacteria</taxon>
        <taxon>Katanobacteria</taxon>
    </lineage>
</organism>
<keyword evidence="1" id="KW-0472">Membrane</keyword>
<gene>
    <name evidence="2" type="ORF">COX05_00325</name>
</gene>
<protein>
    <submittedName>
        <fullName evidence="2">Uncharacterized protein</fullName>
    </submittedName>
</protein>